<accession>A0ABM1SFJ3</accession>
<feature type="transmembrane region" description="Helical" evidence="5">
    <location>
        <begin position="272"/>
        <end position="295"/>
    </location>
</feature>
<evidence type="ECO:0000256" key="1">
    <source>
        <dbReference type="ARBA" id="ARBA00004141"/>
    </source>
</evidence>
<dbReference type="RefSeq" id="XP_022242398.1">
    <property type="nucleotide sequence ID" value="XM_022386690.1"/>
</dbReference>
<evidence type="ECO:0000259" key="6">
    <source>
        <dbReference type="Pfam" id="PF06664"/>
    </source>
</evidence>
<reference evidence="9" key="1">
    <citation type="submission" date="2025-08" db="UniProtKB">
        <authorList>
            <consortium name="RefSeq"/>
        </authorList>
    </citation>
    <scope>IDENTIFICATION</scope>
    <source>
        <tissue evidence="9">Muscle</tissue>
    </source>
</reference>
<evidence type="ECO:0000256" key="2">
    <source>
        <dbReference type="ARBA" id="ARBA00022692"/>
    </source>
</evidence>
<dbReference type="GeneID" id="106460074"/>
<dbReference type="Proteomes" id="UP000694941">
    <property type="component" value="Unplaced"/>
</dbReference>
<feature type="transmembrane region" description="Helical" evidence="5">
    <location>
        <begin position="334"/>
        <end position="353"/>
    </location>
</feature>
<dbReference type="PANTHER" id="PTHR31918">
    <property type="entry name" value="TRANSMEMBRANE PROTEIN 181"/>
    <property type="match status" value="1"/>
</dbReference>
<evidence type="ECO:0000313" key="9">
    <source>
        <dbReference type="RefSeq" id="XP_022242398.1"/>
    </source>
</evidence>
<evidence type="ECO:0000313" key="8">
    <source>
        <dbReference type="Proteomes" id="UP000694941"/>
    </source>
</evidence>
<evidence type="ECO:0000256" key="5">
    <source>
        <dbReference type="SAM" id="Phobius"/>
    </source>
</evidence>
<keyword evidence="3 5" id="KW-1133">Transmembrane helix</keyword>
<evidence type="ECO:0000259" key="7">
    <source>
        <dbReference type="Pfam" id="PF21885"/>
    </source>
</evidence>
<name>A0ABM1SFJ3_LIMPO</name>
<dbReference type="InterPro" id="IPR047843">
    <property type="entry name" value="WLS-like_TM"/>
</dbReference>
<dbReference type="Pfam" id="PF06664">
    <property type="entry name" value="WLS-like_TM"/>
    <property type="match status" value="1"/>
</dbReference>
<feature type="transmembrane region" description="Helical" evidence="5">
    <location>
        <begin position="373"/>
        <end position="396"/>
    </location>
</feature>
<dbReference type="PANTHER" id="PTHR31918:SF1">
    <property type="entry name" value="TRANSMEMBRANE PROTEIN 181"/>
    <property type="match status" value="1"/>
</dbReference>
<dbReference type="InterPro" id="IPR040416">
    <property type="entry name" value="TMEM181"/>
</dbReference>
<evidence type="ECO:0000256" key="4">
    <source>
        <dbReference type="ARBA" id="ARBA00023136"/>
    </source>
</evidence>
<organism evidence="8 9">
    <name type="scientific">Limulus polyphemus</name>
    <name type="common">Atlantic horseshoe crab</name>
    <dbReference type="NCBI Taxonomy" id="6850"/>
    <lineage>
        <taxon>Eukaryota</taxon>
        <taxon>Metazoa</taxon>
        <taxon>Ecdysozoa</taxon>
        <taxon>Arthropoda</taxon>
        <taxon>Chelicerata</taxon>
        <taxon>Merostomata</taxon>
        <taxon>Xiphosura</taxon>
        <taxon>Limulidae</taxon>
        <taxon>Limulus</taxon>
    </lineage>
</organism>
<keyword evidence="8" id="KW-1185">Reference proteome</keyword>
<feature type="domain" description="TMEM181 GOLD" evidence="7">
    <location>
        <begin position="107"/>
        <end position="225"/>
    </location>
</feature>
<keyword evidence="2 5" id="KW-0812">Transmembrane</keyword>
<gene>
    <name evidence="9" type="primary">LOC106460074</name>
</gene>
<proteinExistence type="predicted"/>
<evidence type="ECO:0000256" key="3">
    <source>
        <dbReference type="ARBA" id="ARBA00022989"/>
    </source>
</evidence>
<feature type="transmembrane region" description="Helical" evidence="5">
    <location>
        <begin position="301"/>
        <end position="322"/>
    </location>
</feature>
<dbReference type="InterPro" id="IPR054077">
    <property type="entry name" value="TMEM181_GOLD"/>
</dbReference>
<protein>
    <submittedName>
        <fullName evidence="9">Transmembrane protein 181-like</fullName>
    </submittedName>
</protein>
<feature type="transmembrane region" description="Helical" evidence="5">
    <location>
        <begin position="234"/>
        <end position="252"/>
    </location>
</feature>
<sequence>MPHHLSGFNPISYTPAWKIKLGSCLSQFSDFGRFIAPTYYHDRCERSVQMRLYSMHKREFVLVFAAFFACFLLCVFIGLAGPPITSTVTTKATELTPKPNQSIMATGPFVLKSPTMSTYSQQLWVIAQIVTENDDNETFYKPFRLGVTLHGVSNQNKPMVVLDESHSHDRVRKLYCASKLCDGLTLLHLGFLDFSHYVITIRFYDLESTDKMHHIQDIIFNFKSYNPAFTQVEIWFRFVFLLLTFFITCWFAHSLRHFVFYDWSIEQKWMSVLLPLLLLYNDPVFPLSFLINSWVPGMLDAMFQASFLCALLLFWLCVYHGIRQNERLFLTFYLPKFILVGLLWLAAFTLATWQKFNELRDPTYNYKVDTGHFMGFKVFFFIIGGVYVIYLLYLIIRAYTELRSMPFFEIPKPSAKCFCTCIVSELV</sequence>
<feature type="domain" description="Wntless-like transmembrane" evidence="6">
    <location>
        <begin position="226"/>
        <end position="412"/>
    </location>
</feature>
<dbReference type="Pfam" id="PF21885">
    <property type="entry name" value="TMEM181_GOLD"/>
    <property type="match status" value="1"/>
</dbReference>
<keyword evidence="4 5" id="KW-0472">Membrane</keyword>
<comment type="subcellular location">
    <subcellularLocation>
        <location evidence="1">Membrane</location>
        <topology evidence="1">Multi-pass membrane protein</topology>
    </subcellularLocation>
</comment>
<feature type="transmembrane region" description="Helical" evidence="5">
    <location>
        <begin position="60"/>
        <end position="81"/>
    </location>
</feature>